<gene>
    <name evidence="3" type="ORF">KB874_11985</name>
</gene>
<proteinExistence type="predicted"/>
<evidence type="ECO:0000313" key="3">
    <source>
        <dbReference type="EMBL" id="MBS0124817.1"/>
    </source>
</evidence>
<feature type="domain" description="Surface lipoprotein assembly modifier C-terminal" evidence="2">
    <location>
        <begin position="362"/>
        <end position="456"/>
    </location>
</feature>
<dbReference type="EMBL" id="JAGTUU010000004">
    <property type="protein sequence ID" value="MBS0124817.1"/>
    <property type="molecule type" value="Genomic_DNA"/>
</dbReference>
<keyword evidence="4" id="KW-1185">Reference proteome</keyword>
<protein>
    <submittedName>
        <fullName evidence="3">DUF560 domain-containing protein</fullName>
    </submittedName>
</protein>
<dbReference type="Pfam" id="PF04575">
    <property type="entry name" value="SlipAM"/>
    <property type="match status" value="1"/>
</dbReference>
<feature type="signal peptide" evidence="1">
    <location>
        <begin position="1"/>
        <end position="25"/>
    </location>
</feature>
<evidence type="ECO:0000256" key="1">
    <source>
        <dbReference type="SAM" id="SignalP"/>
    </source>
</evidence>
<reference evidence="3" key="1">
    <citation type="submission" date="2021-04" db="EMBL/GenBank/DDBJ databases">
        <authorList>
            <person name="Yoon J."/>
        </authorList>
    </citation>
    <scope>NUCLEOTIDE SEQUENCE</scope>
    <source>
        <strain evidence="3">KMU-90</strain>
    </source>
</reference>
<sequence length="457" mass="49778">MRPRRRFGRLWVALAAVLCAVSVQAEEISLTLPEARSAAARLLAAGRPQEALALSEGVLQGAPDDVPALVMKSRALRDLGRTDAALETARQVWRVADSDEDRFYAALVTAQAQASGGRRGIAQFWLRRAAQIAPDDGLKALAIRDFRHVRSTTPWRLALAFYAEHSDNLNDAPETNTVPYGRYLTVTRTNAVPLSGLRYGVRGKFTYTIPISAQARTHLGVFAGLGRVQLSDESRQFAWADPEDYRTETLGGDLRLETRSAAGDRIASAGLLAYRQWQGGQALADVVRLDLGLQQRLATGLIGSAGASFETVRRKDNALGDSDTVQLSLGLERRLPHGTLGLSLTTSDTDSAIGSIARQTDGIGLRYAFARPLPGGLLPALTLDWRSIDYDAPPPIYATGARQSDREWQLGLDVTLTEAEYFGFAPTLGVSFTDRQSNYSLYESRSTDLRLGLKSVF</sequence>
<dbReference type="SUPFAM" id="SSF48452">
    <property type="entry name" value="TPR-like"/>
    <property type="match status" value="1"/>
</dbReference>
<dbReference type="RefSeq" id="WP_212536775.1">
    <property type="nucleotide sequence ID" value="NZ_JAGTUU010000004.1"/>
</dbReference>
<dbReference type="Pfam" id="PF14559">
    <property type="entry name" value="TPR_19"/>
    <property type="match status" value="1"/>
</dbReference>
<comment type="caution">
    <text evidence="3">The sequence shown here is derived from an EMBL/GenBank/DDBJ whole genome shotgun (WGS) entry which is preliminary data.</text>
</comment>
<keyword evidence="1" id="KW-0732">Signal</keyword>
<dbReference type="Gene3D" id="1.25.40.10">
    <property type="entry name" value="Tetratricopeptide repeat domain"/>
    <property type="match status" value="1"/>
</dbReference>
<accession>A0A8J8B7W2</accession>
<feature type="chain" id="PRO_5035328682" evidence="1">
    <location>
        <begin position="26"/>
        <end position="457"/>
    </location>
</feature>
<evidence type="ECO:0000313" key="4">
    <source>
        <dbReference type="Proteomes" id="UP000681356"/>
    </source>
</evidence>
<dbReference type="InterPro" id="IPR007655">
    <property type="entry name" value="Slam_C"/>
</dbReference>
<dbReference type="InterPro" id="IPR011990">
    <property type="entry name" value="TPR-like_helical_dom_sf"/>
</dbReference>
<evidence type="ECO:0000259" key="2">
    <source>
        <dbReference type="Pfam" id="PF04575"/>
    </source>
</evidence>
<dbReference type="Proteomes" id="UP000681356">
    <property type="component" value="Unassembled WGS sequence"/>
</dbReference>
<dbReference type="AlphaFoldDB" id="A0A8J8B7W2"/>
<name>A0A8J8B7W2_9RHOB</name>
<organism evidence="3 4">
    <name type="scientific">Thetidibacter halocola</name>
    <dbReference type="NCBI Taxonomy" id="2827239"/>
    <lineage>
        <taxon>Bacteria</taxon>
        <taxon>Pseudomonadati</taxon>
        <taxon>Pseudomonadota</taxon>
        <taxon>Alphaproteobacteria</taxon>
        <taxon>Rhodobacterales</taxon>
        <taxon>Roseobacteraceae</taxon>
        <taxon>Thetidibacter</taxon>
    </lineage>
</organism>